<evidence type="ECO:0000256" key="2">
    <source>
        <dbReference type="ARBA" id="ARBA00022649"/>
    </source>
</evidence>
<keyword evidence="6" id="KW-0547">Nucleotide-binding</keyword>
<organism evidence="11 12">
    <name type="scientific">Roseofilum casamattae BLCC-M143</name>
    <dbReference type="NCBI Taxonomy" id="3022442"/>
    <lineage>
        <taxon>Bacteria</taxon>
        <taxon>Bacillati</taxon>
        <taxon>Cyanobacteriota</taxon>
        <taxon>Cyanophyceae</taxon>
        <taxon>Desertifilales</taxon>
        <taxon>Desertifilaceae</taxon>
        <taxon>Roseofilum</taxon>
        <taxon>Roseofilum casamattae</taxon>
    </lineage>
</organism>
<dbReference type="InterPro" id="IPR002934">
    <property type="entry name" value="Polymerase_NTP_transf_dom"/>
</dbReference>
<dbReference type="InterPro" id="IPR052038">
    <property type="entry name" value="Type-VII_TA_antitoxin"/>
</dbReference>
<evidence type="ECO:0000259" key="10">
    <source>
        <dbReference type="Pfam" id="PF01909"/>
    </source>
</evidence>
<evidence type="ECO:0000256" key="5">
    <source>
        <dbReference type="ARBA" id="ARBA00022723"/>
    </source>
</evidence>
<evidence type="ECO:0000256" key="4">
    <source>
        <dbReference type="ARBA" id="ARBA00022695"/>
    </source>
</evidence>
<dbReference type="PANTHER" id="PTHR33571">
    <property type="entry name" value="SSL8005 PROTEIN"/>
    <property type="match status" value="1"/>
</dbReference>
<evidence type="ECO:0000256" key="9">
    <source>
        <dbReference type="ARBA" id="ARBA00038276"/>
    </source>
</evidence>
<evidence type="ECO:0000256" key="7">
    <source>
        <dbReference type="ARBA" id="ARBA00022840"/>
    </source>
</evidence>
<dbReference type="EMBL" id="JAQOSQ010000018">
    <property type="protein sequence ID" value="MDJ1184666.1"/>
    <property type="molecule type" value="Genomic_DNA"/>
</dbReference>
<comment type="caution">
    <text evidence="11">The sequence shown here is derived from an EMBL/GenBank/DDBJ whole genome shotgun (WGS) entry which is preliminary data.</text>
</comment>
<comment type="cofactor">
    <cofactor evidence="1">
        <name>Mg(2+)</name>
        <dbReference type="ChEBI" id="CHEBI:18420"/>
    </cofactor>
</comment>
<protein>
    <submittedName>
        <fullName evidence="11">Nucleotidyltransferase domain-containing protein</fullName>
    </submittedName>
</protein>
<dbReference type="SUPFAM" id="SSF81301">
    <property type="entry name" value="Nucleotidyltransferase"/>
    <property type="match status" value="1"/>
</dbReference>
<keyword evidence="5" id="KW-0479">Metal-binding</keyword>
<dbReference type="RefSeq" id="WP_283759320.1">
    <property type="nucleotide sequence ID" value="NZ_JAQOSQ010000018.1"/>
</dbReference>
<keyword evidence="7" id="KW-0067">ATP-binding</keyword>
<keyword evidence="3" id="KW-0808">Transferase</keyword>
<dbReference type="Proteomes" id="UP001232992">
    <property type="component" value="Unassembled WGS sequence"/>
</dbReference>
<evidence type="ECO:0000256" key="3">
    <source>
        <dbReference type="ARBA" id="ARBA00022679"/>
    </source>
</evidence>
<keyword evidence="2" id="KW-1277">Toxin-antitoxin system</keyword>
<keyword evidence="4" id="KW-0548">Nucleotidyltransferase</keyword>
<feature type="domain" description="Polymerase nucleotidyl transferase" evidence="10">
    <location>
        <begin position="22"/>
        <end position="94"/>
    </location>
</feature>
<sequence>MSTTVEDCMYVRLGITPKELVDFCQRWSIVELALFGSILRDDFHLDSDVDVLVTFTPNHAWGLEFIQMREELAALFHRPVDLLTRQSIMHSHNVLRRATILNSAEVIYAAG</sequence>
<keyword evidence="8" id="KW-0460">Magnesium</keyword>
<reference evidence="11 12" key="1">
    <citation type="submission" date="2023-01" db="EMBL/GenBank/DDBJ databases">
        <title>Novel diversity within Roseofilum (Cyanobacteria; Desertifilaceae) from marine benthic mats with descriptions of four novel species.</title>
        <authorList>
            <person name="Wang Y."/>
            <person name="Berthold D.E."/>
            <person name="Hu J."/>
            <person name="Lefler F.W."/>
            <person name="Laughinghouse H.D. IV."/>
        </authorList>
    </citation>
    <scope>NUCLEOTIDE SEQUENCE [LARGE SCALE GENOMIC DNA]</scope>
    <source>
        <strain evidence="11 12">BLCC-M143</strain>
    </source>
</reference>
<dbReference type="InterPro" id="IPR043519">
    <property type="entry name" value="NT_sf"/>
</dbReference>
<proteinExistence type="inferred from homology"/>
<evidence type="ECO:0000256" key="1">
    <source>
        <dbReference type="ARBA" id="ARBA00001946"/>
    </source>
</evidence>
<evidence type="ECO:0000313" key="12">
    <source>
        <dbReference type="Proteomes" id="UP001232992"/>
    </source>
</evidence>
<comment type="similarity">
    <text evidence="9">Belongs to the MntA antitoxin family.</text>
</comment>
<keyword evidence="12" id="KW-1185">Reference proteome</keyword>
<dbReference type="PANTHER" id="PTHR33571:SF12">
    <property type="entry name" value="BSL3053 PROTEIN"/>
    <property type="match status" value="1"/>
</dbReference>
<dbReference type="Gene3D" id="3.30.460.10">
    <property type="entry name" value="Beta Polymerase, domain 2"/>
    <property type="match status" value="1"/>
</dbReference>
<evidence type="ECO:0000313" key="11">
    <source>
        <dbReference type="EMBL" id="MDJ1184666.1"/>
    </source>
</evidence>
<dbReference type="Pfam" id="PF01909">
    <property type="entry name" value="NTP_transf_2"/>
    <property type="match status" value="1"/>
</dbReference>
<evidence type="ECO:0000256" key="8">
    <source>
        <dbReference type="ARBA" id="ARBA00022842"/>
    </source>
</evidence>
<accession>A0ABT7BZR9</accession>
<name>A0ABT7BZR9_9CYAN</name>
<evidence type="ECO:0000256" key="6">
    <source>
        <dbReference type="ARBA" id="ARBA00022741"/>
    </source>
</evidence>
<dbReference type="CDD" id="cd05403">
    <property type="entry name" value="NT_KNTase_like"/>
    <property type="match status" value="1"/>
</dbReference>
<gene>
    <name evidence="11" type="ORF">PMH09_15875</name>
</gene>